<dbReference type="CDD" id="cd00130">
    <property type="entry name" value="PAS"/>
    <property type="match status" value="1"/>
</dbReference>
<dbReference type="InterPro" id="IPR000014">
    <property type="entry name" value="PAS"/>
</dbReference>
<dbReference type="InterPro" id="IPR035965">
    <property type="entry name" value="PAS-like_dom_sf"/>
</dbReference>
<organism evidence="2 3">
    <name type="scientific">Corallococcus coralloides (strain ATCC 25202 / DSM 2259 / NBRC 100086 / M2)</name>
    <name type="common">Myxococcus coralloides</name>
    <dbReference type="NCBI Taxonomy" id="1144275"/>
    <lineage>
        <taxon>Bacteria</taxon>
        <taxon>Pseudomonadati</taxon>
        <taxon>Myxococcota</taxon>
        <taxon>Myxococcia</taxon>
        <taxon>Myxococcales</taxon>
        <taxon>Cystobacterineae</taxon>
        <taxon>Myxococcaceae</taxon>
        <taxon>Corallococcus</taxon>
    </lineage>
</organism>
<reference evidence="2 3" key="1">
    <citation type="journal article" date="2012" name="J. Bacteriol.">
        <title>Complete Genome Sequence of the Fruiting Myxobacterium Corallococcus coralloides DSM 2259.</title>
        <authorList>
            <person name="Huntley S."/>
            <person name="Zhang Y."/>
            <person name="Treuner-Lange A."/>
            <person name="Kneip S."/>
            <person name="Sensen C.W."/>
            <person name="Sogaard-Andersen L."/>
        </authorList>
    </citation>
    <scope>NUCLEOTIDE SEQUENCE [LARGE SCALE GENOMIC DNA]</scope>
    <source>
        <strain evidence="3">ATCC 25202 / DSM 2259 / NBRC 100086 / M2</strain>
    </source>
</reference>
<dbReference type="KEGG" id="ccx:COCOR_01759"/>
<accession>H8N1F1</accession>
<dbReference type="SUPFAM" id="SSF55785">
    <property type="entry name" value="PYP-like sensor domain (PAS domain)"/>
    <property type="match status" value="1"/>
</dbReference>
<dbReference type="Proteomes" id="UP000007587">
    <property type="component" value="Chromosome"/>
</dbReference>
<gene>
    <name evidence="2" type="ordered locus">COCOR_01759</name>
</gene>
<dbReference type="InterPro" id="IPR013767">
    <property type="entry name" value="PAS_fold"/>
</dbReference>
<dbReference type="OrthoDB" id="341208at2"/>
<dbReference type="GO" id="GO:0006355">
    <property type="term" value="P:regulation of DNA-templated transcription"/>
    <property type="evidence" value="ECO:0007669"/>
    <property type="project" value="InterPro"/>
</dbReference>
<dbReference type="Gene3D" id="3.30.450.20">
    <property type="entry name" value="PAS domain"/>
    <property type="match status" value="1"/>
</dbReference>
<feature type="domain" description="PAS" evidence="1">
    <location>
        <begin position="29"/>
        <end position="79"/>
    </location>
</feature>
<protein>
    <submittedName>
        <fullName evidence="2">PAS/PAC sensor signal transduction histidine kinase</fullName>
    </submittedName>
</protein>
<evidence type="ECO:0000313" key="3">
    <source>
        <dbReference type="Proteomes" id="UP000007587"/>
    </source>
</evidence>
<sequence>MARMECTHAGQNTDVLFRFPVQSAKDRAIFGIDLQGHIISWNPGAEHIKGWRAEEVLGQHFRMLFPEDYRQQGRVRRKS</sequence>
<proteinExistence type="predicted"/>
<dbReference type="GO" id="GO:0016301">
    <property type="term" value="F:kinase activity"/>
    <property type="evidence" value="ECO:0007669"/>
    <property type="project" value="UniProtKB-KW"/>
</dbReference>
<dbReference type="PROSITE" id="PS50112">
    <property type="entry name" value="PAS"/>
    <property type="match status" value="1"/>
</dbReference>
<evidence type="ECO:0000313" key="2">
    <source>
        <dbReference type="EMBL" id="AFE04276.1"/>
    </source>
</evidence>
<dbReference type="NCBIfam" id="TIGR00229">
    <property type="entry name" value="sensory_box"/>
    <property type="match status" value="1"/>
</dbReference>
<dbReference type="Pfam" id="PF00989">
    <property type="entry name" value="PAS"/>
    <property type="match status" value="1"/>
</dbReference>
<keyword evidence="2" id="KW-0808">Transferase</keyword>
<dbReference type="HOGENOM" id="CLU_2600057_0_0_7"/>
<keyword evidence="3" id="KW-1185">Reference proteome</keyword>
<evidence type="ECO:0000259" key="1">
    <source>
        <dbReference type="PROSITE" id="PS50112"/>
    </source>
</evidence>
<dbReference type="STRING" id="1144275.COCOR_01759"/>
<name>H8N1F1_CORCM</name>
<dbReference type="eggNOG" id="COG5002">
    <property type="taxonomic scope" value="Bacteria"/>
</dbReference>
<dbReference type="EMBL" id="CP003389">
    <property type="protein sequence ID" value="AFE04276.1"/>
    <property type="molecule type" value="Genomic_DNA"/>
</dbReference>
<dbReference type="AlphaFoldDB" id="H8N1F1"/>
<dbReference type="InParanoid" id="H8N1F1"/>
<keyword evidence="2" id="KW-0418">Kinase</keyword>
<reference evidence="3" key="2">
    <citation type="submission" date="2012-03" db="EMBL/GenBank/DDBJ databases">
        <title>Genome sequence of the fruiting myxobacterium Corallococcus coralloides DSM 2259.</title>
        <authorList>
            <person name="Huntley S."/>
            <person name="Zhang Y."/>
            <person name="Treuner-Lange A."/>
            <person name="Sensen C.W."/>
            <person name="Sogaard-Andersen L."/>
        </authorList>
    </citation>
    <scope>NUCLEOTIDE SEQUENCE [LARGE SCALE GENOMIC DNA]</scope>
    <source>
        <strain evidence="3">ATCC 25202 / DSM 2259 / NBRC 100086 / M2</strain>
    </source>
</reference>